<dbReference type="EMBL" id="FNBI01000001">
    <property type="protein sequence ID" value="SDE87706.1"/>
    <property type="molecule type" value="Genomic_DNA"/>
</dbReference>
<organism evidence="2 3">
    <name type="scientific">Sphingomonas carotinifaciens</name>
    <dbReference type="NCBI Taxonomy" id="1166323"/>
    <lineage>
        <taxon>Bacteria</taxon>
        <taxon>Pseudomonadati</taxon>
        <taxon>Pseudomonadota</taxon>
        <taxon>Alphaproteobacteria</taxon>
        <taxon>Sphingomonadales</taxon>
        <taxon>Sphingomonadaceae</taxon>
        <taxon>Sphingomonas</taxon>
    </lineage>
</organism>
<protein>
    <submittedName>
        <fullName evidence="2">Uncharacterized protein</fullName>
    </submittedName>
</protein>
<evidence type="ECO:0000313" key="2">
    <source>
        <dbReference type="EMBL" id="SDE87706.1"/>
    </source>
</evidence>
<reference evidence="1 4" key="2">
    <citation type="submission" date="2019-12" db="EMBL/GenBank/DDBJ databases">
        <authorList>
            <person name="Zheng J."/>
        </authorList>
    </citation>
    <scope>NUCLEOTIDE SEQUENCE [LARGE SCALE GENOMIC DNA]</scope>
    <source>
        <strain evidence="1 4">DSM 27347</strain>
    </source>
</reference>
<dbReference type="OrthoDB" id="7582968at2"/>
<proteinExistence type="predicted"/>
<evidence type="ECO:0000313" key="3">
    <source>
        <dbReference type="Proteomes" id="UP000323502"/>
    </source>
</evidence>
<reference evidence="2 3" key="1">
    <citation type="submission" date="2016-10" db="EMBL/GenBank/DDBJ databases">
        <authorList>
            <person name="Varghese N."/>
            <person name="Submissions S."/>
        </authorList>
    </citation>
    <scope>NUCLEOTIDE SEQUENCE [LARGE SCALE GENOMIC DNA]</scope>
    <source>
        <strain evidence="2 3">S7-754</strain>
    </source>
</reference>
<sequence length="73" mass="7724">MRTLLALIAIVVLLVAVAMSLGWVSIDQTRPGVVQAPQFRAEGPKVSVGTQTKTVEVPTLSVEKPSEQPANAQ</sequence>
<dbReference type="Proteomes" id="UP000323502">
    <property type="component" value="Unassembled WGS sequence"/>
</dbReference>
<name>A0A1G7GHV6_9SPHN</name>
<keyword evidence="3" id="KW-1185">Reference proteome</keyword>
<evidence type="ECO:0000313" key="4">
    <source>
        <dbReference type="Proteomes" id="UP000436801"/>
    </source>
</evidence>
<dbReference type="RefSeq" id="WP_112381631.1">
    <property type="nucleotide sequence ID" value="NZ_FNBI01000001.1"/>
</dbReference>
<dbReference type="Proteomes" id="UP000436801">
    <property type="component" value="Unassembled WGS sequence"/>
</dbReference>
<dbReference type="EMBL" id="WSUT01000005">
    <property type="protein sequence ID" value="MWC42882.1"/>
    <property type="molecule type" value="Genomic_DNA"/>
</dbReference>
<accession>A0A1G7GHV6</accession>
<evidence type="ECO:0000313" key="1">
    <source>
        <dbReference type="EMBL" id="MWC42882.1"/>
    </source>
</evidence>
<dbReference type="AlphaFoldDB" id="A0A1G7GHV6"/>
<gene>
    <name evidence="1" type="ORF">GQR91_04310</name>
    <name evidence="2" type="ORF">SAMN05216557_101890</name>
</gene>